<dbReference type="GO" id="GO:0016020">
    <property type="term" value="C:membrane"/>
    <property type="evidence" value="ECO:0007669"/>
    <property type="project" value="InterPro"/>
</dbReference>
<dbReference type="Pfam" id="PF05024">
    <property type="entry name" value="Gpi1"/>
    <property type="match status" value="1"/>
</dbReference>
<dbReference type="EMBL" id="CCKQ01006494">
    <property type="protein sequence ID" value="CDW77810.1"/>
    <property type="molecule type" value="Genomic_DNA"/>
</dbReference>
<organism evidence="2 3">
    <name type="scientific">Stylonychia lemnae</name>
    <name type="common">Ciliate</name>
    <dbReference type="NCBI Taxonomy" id="5949"/>
    <lineage>
        <taxon>Eukaryota</taxon>
        <taxon>Sar</taxon>
        <taxon>Alveolata</taxon>
        <taxon>Ciliophora</taxon>
        <taxon>Intramacronucleata</taxon>
        <taxon>Spirotrichea</taxon>
        <taxon>Stichotrichia</taxon>
        <taxon>Sporadotrichida</taxon>
        <taxon>Oxytrichidae</taxon>
        <taxon>Stylonychinae</taxon>
        <taxon>Stylonychia</taxon>
    </lineage>
</organism>
<dbReference type="PANTHER" id="PTHR21329:SF3">
    <property type="entry name" value="PHOSPHATIDYLINOSITOL N-ACETYLGLUCOSAMINYLTRANSFERASE SUBUNIT Q"/>
    <property type="match status" value="1"/>
</dbReference>
<protein>
    <submittedName>
        <fullName evidence="2">N-acetylglucosaminyl transferase component gpi1</fullName>
    </submittedName>
</protein>
<dbReference type="PANTHER" id="PTHR21329">
    <property type="entry name" value="PHOSPHATIDYLINOSITOL N-ACETYLGLUCOSAMINYLTRANSFERASE SUBUNIT Q-RELATED"/>
    <property type="match status" value="1"/>
</dbReference>
<feature type="transmembrane region" description="Helical" evidence="1">
    <location>
        <begin position="316"/>
        <end position="342"/>
    </location>
</feature>
<sequence>MGGDELNIANIFFPESKALTSGYLIGYNYEGFVLVITSVIPANKVQSAEQLQDIIQEQKFQVFNTYCASELLILGVIESETQSNNEIQLSKRSDTLRFKQNQNIWITIKSVPQKSKQIHLELRDLIICEYKYKVTPHFILYPKQNEGEFLSISQMNFGEIINRSRDWDLKSPYIKDNELFTYEDLSQNDIIVRQINCSRILDRLIEERLTKSDRAIEQDSQFQFDPDFYGQKEKWLRLSIVAKLFTLLYLIVYTPYKLCISLLWIFKPLSKLNTIIQLKRKAENYKKVRHYLRLLKEPLPSESHLQFDNHFYKMSIYIKLMSVIVQFVIDIALGAGMLLILIHQSKQILEILHYFGRGLHIEVLERQVKWLMGLPAGMKPNPNLDNFLGNLMLDIIGLWNYVTTELSQLEPYIIQYFALSGVFGINILLALCHDALFFCSVHIFVLYTVFAAVYKYILEMMGTLIRLFRGKKYNVLRKRIDQNNFLIQELYLGVLIVSLIFFLTPTIAMYYYACFITIILSIMLMQIFLLTLQGFVSNFPFYLLSLTIHRPYFLPNSFSLNIDERLSYFKIVPNKSNVGSVFSHLFGEFGQGFNKTFAEASPIKIIKKILLGDNLFFVMMNFLNMSARVNELKIEEAHGVGQIQPPKRISIFSELFYILRH</sequence>
<dbReference type="GO" id="GO:0006506">
    <property type="term" value="P:GPI anchor biosynthetic process"/>
    <property type="evidence" value="ECO:0007669"/>
    <property type="project" value="InterPro"/>
</dbReference>
<keyword evidence="1" id="KW-1133">Transmembrane helix</keyword>
<dbReference type="AlphaFoldDB" id="A0A078A6C4"/>
<evidence type="ECO:0000313" key="2">
    <source>
        <dbReference type="EMBL" id="CDW77810.1"/>
    </source>
</evidence>
<gene>
    <name evidence="2" type="primary">Contig19210.g20367</name>
    <name evidence="2" type="ORF">STYLEM_6776</name>
</gene>
<name>A0A078A6C4_STYLE</name>
<dbReference type="GO" id="GO:0005783">
    <property type="term" value="C:endoplasmic reticulum"/>
    <property type="evidence" value="ECO:0007669"/>
    <property type="project" value="TreeGrafter"/>
</dbReference>
<feature type="transmembrane region" description="Helical" evidence="1">
    <location>
        <begin position="509"/>
        <end position="532"/>
    </location>
</feature>
<dbReference type="InterPro" id="IPR007720">
    <property type="entry name" value="PigQ/GPI1"/>
</dbReference>
<keyword evidence="2" id="KW-0808">Transferase</keyword>
<proteinExistence type="predicted"/>
<dbReference type="GO" id="GO:0016740">
    <property type="term" value="F:transferase activity"/>
    <property type="evidence" value="ECO:0007669"/>
    <property type="project" value="UniProtKB-KW"/>
</dbReference>
<keyword evidence="1" id="KW-0812">Transmembrane</keyword>
<accession>A0A078A6C4</accession>
<reference evidence="2 3" key="1">
    <citation type="submission" date="2014-06" db="EMBL/GenBank/DDBJ databases">
        <authorList>
            <person name="Swart Estienne"/>
        </authorList>
    </citation>
    <scope>NUCLEOTIDE SEQUENCE [LARGE SCALE GENOMIC DNA]</scope>
    <source>
        <strain evidence="2 3">130c</strain>
    </source>
</reference>
<evidence type="ECO:0000256" key="1">
    <source>
        <dbReference type="SAM" id="Phobius"/>
    </source>
</evidence>
<dbReference type="OrthoDB" id="70250at2759"/>
<feature type="transmembrane region" description="Helical" evidence="1">
    <location>
        <begin position="244"/>
        <end position="266"/>
    </location>
</feature>
<keyword evidence="1" id="KW-0472">Membrane</keyword>
<dbReference type="InParanoid" id="A0A078A6C4"/>
<keyword evidence="3" id="KW-1185">Reference proteome</keyword>
<feature type="transmembrane region" description="Helical" evidence="1">
    <location>
        <begin position="444"/>
        <end position="465"/>
    </location>
</feature>
<feature type="transmembrane region" description="Helical" evidence="1">
    <location>
        <begin position="485"/>
        <end position="503"/>
    </location>
</feature>
<evidence type="ECO:0000313" key="3">
    <source>
        <dbReference type="Proteomes" id="UP000039865"/>
    </source>
</evidence>
<dbReference type="OMA" id="YFWPRQY"/>
<feature type="transmembrane region" description="Helical" evidence="1">
    <location>
        <begin position="416"/>
        <end position="438"/>
    </location>
</feature>
<dbReference type="Proteomes" id="UP000039865">
    <property type="component" value="Unassembled WGS sequence"/>
</dbReference>